<keyword evidence="5" id="KW-0238">DNA-binding</keyword>
<feature type="domain" description="CSD" evidence="4">
    <location>
        <begin position="2"/>
        <end position="67"/>
    </location>
</feature>
<keyword evidence="3" id="KW-1133">Transmembrane helix</keyword>
<protein>
    <submittedName>
        <fullName evidence="5">Cold-shock DNA-binding protein family</fullName>
    </submittedName>
</protein>
<dbReference type="CDD" id="cd04458">
    <property type="entry name" value="CSP_CDS"/>
    <property type="match status" value="1"/>
</dbReference>
<keyword evidence="1" id="KW-0597">Phosphoprotein</keyword>
<dbReference type="Gene3D" id="2.40.50.140">
    <property type="entry name" value="Nucleic acid-binding proteins"/>
    <property type="match status" value="1"/>
</dbReference>
<dbReference type="GO" id="GO:0003677">
    <property type="term" value="F:DNA binding"/>
    <property type="evidence" value="ECO:0007669"/>
    <property type="project" value="UniProtKB-KW"/>
</dbReference>
<dbReference type="PROSITE" id="PS00352">
    <property type="entry name" value="CSD_1"/>
    <property type="match status" value="1"/>
</dbReference>
<dbReference type="HOGENOM" id="CLU_098919_0_1_7"/>
<dbReference type="InterPro" id="IPR052069">
    <property type="entry name" value="Ca-reg_mRNA-binding_domain"/>
</dbReference>
<dbReference type="GO" id="GO:0005829">
    <property type="term" value="C:cytosol"/>
    <property type="evidence" value="ECO:0007669"/>
    <property type="project" value="UniProtKB-ARBA"/>
</dbReference>
<keyword evidence="3" id="KW-0472">Membrane</keyword>
<organism evidence="5 6">
    <name type="scientific">Nitratidesulfovibrio vulgaris (strain DP4)</name>
    <name type="common">Desulfovibrio vulgaris</name>
    <dbReference type="NCBI Taxonomy" id="391774"/>
    <lineage>
        <taxon>Bacteria</taxon>
        <taxon>Pseudomonadati</taxon>
        <taxon>Thermodesulfobacteriota</taxon>
        <taxon>Desulfovibrionia</taxon>
        <taxon>Desulfovibrionales</taxon>
        <taxon>Desulfovibrionaceae</taxon>
        <taxon>Nitratidesulfovibrio</taxon>
    </lineage>
</organism>
<dbReference type="GO" id="GO:0003730">
    <property type="term" value="F:mRNA 3'-UTR binding"/>
    <property type="evidence" value="ECO:0007669"/>
    <property type="project" value="TreeGrafter"/>
</dbReference>
<sequence length="177" mass="20077">MLKQGKIAQWNDARGFGFITPDDATRRVFVHISAFRHRYPLPQAGERVFYYLGAPTDKGPRAEAVQYMDRLQKPLGWKGRRSSLHVFAQRVVLLVLFMVFAVVAAWWYRSEGYSVAPVVSRALPAKPDPQFSCAGKTRCDQMISCAEAKFYLAHCPGVAIDGDYDGEPCEQTLCRRW</sequence>
<dbReference type="EMBL" id="CP000527">
    <property type="protein sequence ID" value="ABM27896.1"/>
    <property type="molecule type" value="Genomic_DNA"/>
</dbReference>
<evidence type="ECO:0000313" key="6">
    <source>
        <dbReference type="Proteomes" id="UP000009173"/>
    </source>
</evidence>
<reference evidence="6" key="1">
    <citation type="journal article" date="2009" name="Environ. Microbiol.">
        <title>Contribution of mobile genetic elements to Desulfovibrio vulgaris genome plasticity.</title>
        <authorList>
            <person name="Walker C.B."/>
            <person name="Stolyar S."/>
            <person name="Chivian D."/>
            <person name="Pinel N."/>
            <person name="Gabster J.A."/>
            <person name="Dehal P.S."/>
            <person name="He Z."/>
            <person name="Yang Z.K."/>
            <person name="Yen H.C."/>
            <person name="Zhou J."/>
            <person name="Wall J.D."/>
            <person name="Hazen T.C."/>
            <person name="Arkin A.P."/>
            <person name="Stahl D.A."/>
        </authorList>
    </citation>
    <scope>NUCLEOTIDE SEQUENCE [LARGE SCALE GENOMIC DNA]</scope>
    <source>
        <strain evidence="6">DP4</strain>
    </source>
</reference>
<accession>A0A0H3A6I4</accession>
<evidence type="ECO:0000313" key="5">
    <source>
        <dbReference type="EMBL" id="ABM27896.1"/>
    </source>
</evidence>
<dbReference type="Pfam" id="PF05901">
    <property type="entry name" value="Excalibur"/>
    <property type="match status" value="1"/>
</dbReference>
<dbReference type="AlphaFoldDB" id="A0A0H3A6I4"/>
<evidence type="ECO:0000256" key="3">
    <source>
        <dbReference type="SAM" id="Phobius"/>
    </source>
</evidence>
<dbReference type="InterPro" id="IPR019844">
    <property type="entry name" value="CSD_CS"/>
</dbReference>
<dbReference type="GO" id="GO:0043488">
    <property type="term" value="P:regulation of mRNA stability"/>
    <property type="evidence" value="ECO:0007669"/>
    <property type="project" value="TreeGrafter"/>
</dbReference>
<dbReference type="SMART" id="SM00357">
    <property type="entry name" value="CSP"/>
    <property type="match status" value="1"/>
</dbReference>
<dbReference type="KEGG" id="dvl:Dvul_0875"/>
<dbReference type="RefSeq" id="WP_011791894.1">
    <property type="nucleotide sequence ID" value="NC_008751.1"/>
</dbReference>
<gene>
    <name evidence="5" type="ordered locus">Dvul_0875</name>
</gene>
<keyword evidence="3" id="KW-0812">Transmembrane</keyword>
<dbReference type="Proteomes" id="UP000009173">
    <property type="component" value="Chromosome"/>
</dbReference>
<dbReference type="InterPro" id="IPR012340">
    <property type="entry name" value="NA-bd_OB-fold"/>
</dbReference>
<dbReference type="InterPro" id="IPR002059">
    <property type="entry name" value="CSP_DNA-bd"/>
</dbReference>
<dbReference type="PANTHER" id="PTHR12962:SF1">
    <property type="entry name" value="COLD SHOCK DOMAIN-CONTAINING PROTEIN CG9705"/>
    <property type="match status" value="1"/>
</dbReference>
<evidence type="ECO:0000256" key="2">
    <source>
        <dbReference type="RuleBase" id="RU000408"/>
    </source>
</evidence>
<dbReference type="InterPro" id="IPR008613">
    <property type="entry name" value="Excalibur_Ca-bd_domain"/>
</dbReference>
<dbReference type="Pfam" id="PF00313">
    <property type="entry name" value="CSD"/>
    <property type="match status" value="1"/>
</dbReference>
<comment type="subcellular location">
    <subcellularLocation>
        <location evidence="2">Cytoplasm</location>
    </subcellularLocation>
</comment>
<dbReference type="PANTHER" id="PTHR12962">
    <property type="entry name" value="CALCIUM-REGULATED HEAT STABLE PROTEIN CRHSP-24-RELATED"/>
    <property type="match status" value="1"/>
</dbReference>
<dbReference type="PROSITE" id="PS51857">
    <property type="entry name" value="CSD_2"/>
    <property type="match status" value="1"/>
</dbReference>
<dbReference type="SUPFAM" id="SSF50249">
    <property type="entry name" value="Nucleic acid-binding proteins"/>
    <property type="match status" value="1"/>
</dbReference>
<name>A0A0H3A6I4_NITV4</name>
<evidence type="ECO:0000259" key="4">
    <source>
        <dbReference type="PROSITE" id="PS51857"/>
    </source>
</evidence>
<proteinExistence type="predicted"/>
<dbReference type="InterPro" id="IPR011129">
    <property type="entry name" value="CSD"/>
</dbReference>
<evidence type="ECO:0000256" key="1">
    <source>
        <dbReference type="ARBA" id="ARBA00022553"/>
    </source>
</evidence>
<feature type="transmembrane region" description="Helical" evidence="3">
    <location>
        <begin position="87"/>
        <end position="108"/>
    </location>
</feature>